<proteinExistence type="inferred from homology"/>
<reference evidence="4" key="3">
    <citation type="journal article" date="2017" name="Nature">
        <title>Genome sequence of the progenitor of the wheat D genome Aegilops tauschii.</title>
        <authorList>
            <person name="Luo M.C."/>
            <person name="Gu Y.Q."/>
            <person name="Puiu D."/>
            <person name="Wang H."/>
            <person name="Twardziok S.O."/>
            <person name="Deal K.R."/>
            <person name="Huo N."/>
            <person name="Zhu T."/>
            <person name="Wang L."/>
            <person name="Wang Y."/>
            <person name="McGuire P.E."/>
            <person name="Liu S."/>
            <person name="Long H."/>
            <person name="Ramasamy R.K."/>
            <person name="Rodriguez J.C."/>
            <person name="Van S.L."/>
            <person name="Yuan L."/>
            <person name="Wang Z."/>
            <person name="Xia Z."/>
            <person name="Xiao L."/>
            <person name="Anderson O.D."/>
            <person name="Ouyang S."/>
            <person name="Liang Y."/>
            <person name="Zimin A.V."/>
            <person name="Pertea G."/>
            <person name="Qi P."/>
            <person name="Bennetzen J.L."/>
            <person name="Dai X."/>
            <person name="Dawson M.W."/>
            <person name="Muller H.G."/>
            <person name="Kugler K."/>
            <person name="Rivarola-Duarte L."/>
            <person name="Spannagl M."/>
            <person name="Mayer K.F.X."/>
            <person name="Lu F.H."/>
            <person name="Bevan M.W."/>
            <person name="Leroy P."/>
            <person name="Li P."/>
            <person name="You F.M."/>
            <person name="Sun Q."/>
            <person name="Liu Z."/>
            <person name="Lyons E."/>
            <person name="Wicker T."/>
            <person name="Salzberg S.L."/>
            <person name="Devos K.M."/>
            <person name="Dvorak J."/>
        </authorList>
    </citation>
    <scope>NUCLEOTIDE SEQUENCE [LARGE SCALE GENOMIC DNA]</scope>
    <source>
        <strain evidence="4">cv. AL8/78</strain>
    </source>
</reference>
<dbReference type="Gramene" id="AET5Gv20508700.4">
    <property type="protein sequence ID" value="AET5Gv20508700.4"/>
    <property type="gene ID" value="AET5Gv20508700"/>
</dbReference>
<keyword evidence="3" id="KW-0539">Nucleus</keyword>
<reference evidence="4" key="5">
    <citation type="journal article" date="2021" name="G3 (Bethesda)">
        <title>Aegilops tauschii genome assembly Aet v5.0 features greater sequence contiguity and improved annotation.</title>
        <authorList>
            <person name="Wang L."/>
            <person name="Zhu T."/>
            <person name="Rodriguez J.C."/>
            <person name="Deal K.R."/>
            <person name="Dubcovsky J."/>
            <person name="McGuire P.E."/>
            <person name="Lux T."/>
            <person name="Spannagl M."/>
            <person name="Mayer K.F.X."/>
            <person name="Baldrich P."/>
            <person name="Meyers B.C."/>
            <person name="Huo N."/>
            <person name="Gu Y.Q."/>
            <person name="Zhou H."/>
            <person name="Devos K.M."/>
            <person name="Bennetzen J.L."/>
            <person name="Unver T."/>
            <person name="Budak H."/>
            <person name="Gulick P.J."/>
            <person name="Galiba G."/>
            <person name="Kalapos B."/>
            <person name="Nelson D.R."/>
            <person name="Li P."/>
            <person name="You F.M."/>
            <person name="Luo M.C."/>
            <person name="Dvorak J."/>
        </authorList>
    </citation>
    <scope>NUCLEOTIDE SEQUENCE [LARGE SCALE GENOMIC DNA]</scope>
    <source>
        <strain evidence="4">cv. AL8/78</strain>
    </source>
</reference>
<reference evidence="5" key="1">
    <citation type="journal article" date="2014" name="Science">
        <title>Ancient hybridizations among the ancestral genomes of bread wheat.</title>
        <authorList>
            <consortium name="International Wheat Genome Sequencing Consortium,"/>
            <person name="Marcussen T."/>
            <person name="Sandve S.R."/>
            <person name="Heier L."/>
            <person name="Spannagl M."/>
            <person name="Pfeifer M."/>
            <person name="Jakobsen K.S."/>
            <person name="Wulff B.B."/>
            <person name="Steuernagel B."/>
            <person name="Mayer K.F."/>
            <person name="Olsen O.A."/>
        </authorList>
    </citation>
    <scope>NUCLEOTIDE SEQUENCE [LARGE SCALE GENOMIC DNA]</scope>
    <source>
        <strain evidence="5">cv. AL8/78</strain>
    </source>
</reference>
<sequence>ACKADMKFVVAFGAGRLLSPIFHRKVQGNFGRLLFLRGIMVDFFDIWQETLSKKSLPGRFIHVESEFPEYGFSDRHSFQHTAVQHATCLQQLMAAVRV</sequence>
<dbReference type="GO" id="GO:0006357">
    <property type="term" value="P:regulation of transcription by RNA polymerase II"/>
    <property type="evidence" value="ECO:0007669"/>
    <property type="project" value="InterPro"/>
</dbReference>
<evidence type="ECO:0000256" key="1">
    <source>
        <dbReference type="ARBA" id="ARBA00004123"/>
    </source>
</evidence>
<comment type="similarity">
    <text evidence="2">Belongs to the Mediator complex subunit 20 family.</text>
</comment>
<dbReference type="InterPro" id="IPR013921">
    <property type="entry name" value="Mediator_Med20"/>
</dbReference>
<dbReference type="GO" id="GO:0016592">
    <property type="term" value="C:mediator complex"/>
    <property type="evidence" value="ECO:0007669"/>
    <property type="project" value="InterPro"/>
</dbReference>
<accession>A0A453KTG3</accession>
<organism evidence="4 5">
    <name type="scientific">Aegilops tauschii subsp. strangulata</name>
    <name type="common">Goatgrass</name>
    <dbReference type="NCBI Taxonomy" id="200361"/>
    <lineage>
        <taxon>Eukaryota</taxon>
        <taxon>Viridiplantae</taxon>
        <taxon>Streptophyta</taxon>
        <taxon>Embryophyta</taxon>
        <taxon>Tracheophyta</taxon>
        <taxon>Spermatophyta</taxon>
        <taxon>Magnoliopsida</taxon>
        <taxon>Liliopsida</taxon>
        <taxon>Poales</taxon>
        <taxon>Poaceae</taxon>
        <taxon>BOP clade</taxon>
        <taxon>Pooideae</taxon>
        <taxon>Triticodae</taxon>
        <taxon>Triticeae</taxon>
        <taxon>Triticinae</taxon>
        <taxon>Aegilops</taxon>
    </lineage>
</organism>
<dbReference type="AlphaFoldDB" id="A0A453KTG3"/>
<dbReference type="GO" id="GO:0003713">
    <property type="term" value="F:transcription coactivator activity"/>
    <property type="evidence" value="ECO:0007669"/>
    <property type="project" value="TreeGrafter"/>
</dbReference>
<keyword evidence="5" id="KW-1185">Reference proteome</keyword>
<evidence type="ECO:0000313" key="5">
    <source>
        <dbReference type="Proteomes" id="UP000015105"/>
    </source>
</evidence>
<dbReference type="EnsemblPlants" id="AET5Gv20508700.4">
    <property type="protein sequence ID" value="AET5Gv20508700.4"/>
    <property type="gene ID" value="AET5Gv20508700"/>
</dbReference>
<protein>
    <submittedName>
        <fullName evidence="4">Mediator complex subunit 20</fullName>
    </submittedName>
</protein>
<reference evidence="5" key="2">
    <citation type="journal article" date="2017" name="Nat. Plants">
        <title>The Aegilops tauschii genome reveals multiple impacts of transposons.</title>
        <authorList>
            <person name="Zhao G."/>
            <person name="Zou C."/>
            <person name="Li K."/>
            <person name="Wang K."/>
            <person name="Li T."/>
            <person name="Gao L."/>
            <person name="Zhang X."/>
            <person name="Wang H."/>
            <person name="Yang Z."/>
            <person name="Liu X."/>
            <person name="Jiang W."/>
            <person name="Mao L."/>
            <person name="Kong X."/>
            <person name="Jiao Y."/>
            <person name="Jia J."/>
        </authorList>
    </citation>
    <scope>NUCLEOTIDE SEQUENCE [LARGE SCALE GENOMIC DNA]</scope>
    <source>
        <strain evidence="5">cv. AL8/78</strain>
    </source>
</reference>
<evidence type="ECO:0000256" key="2">
    <source>
        <dbReference type="ARBA" id="ARBA00010743"/>
    </source>
</evidence>
<name>A0A453KTG3_AEGTS</name>
<comment type="subcellular location">
    <subcellularLocation>
        <location evidence="1">Nucleus</location>
    </subcellularLocation>
</comment>
<evidence type="ECO:0000256" key="3">
    <source>
        <dbReference type="ARBA" id="ARBA00023242"/>
    </source>
</evidence>
<dbReference type="PANTHER" id="PTHR12465:SF0">
    <property type="entry name" value="MEDIATOR OF RNA POLYMERASE II TRANSCRIPTION SUBUNIT 20"/>
    <property type="match status" value="1"/>
</dbReference>
<evidence type="ECO:0000313" key="4">
    <source>
        <dbReference type="EnsemblPlants" id="AET5Gv20508700.4"/>
    </source>
</evidence>
<dbReference type="Proteomes" id="UP000015105">
    <property type="component" value="Chromosome 5D"/>
</dbReference>
<dbReference type="PANTHER" id="PTHR12465">
    <property type="entry name" value="UBIQUITIN SPECIFIC PROTEASE HOMOLOG 49"/>
    <property type="match status" value="1"/>
</dbReference>
<reference evidence="4" key="4">
    <citation type="submission" date="2019-03" db="UniProtKB">
        <authorList>
            <consortium name="EnsemblPlants"/>
        </authorList>
    </citation>
    <scope>IDENTIFICATION</scope>
</reference>